<dbReference type="Gene3D" id="3.90.70.10">
    <property type="entry name" value="Cysteine proteinases"/>
    <property type="match status" value="1"/>
</dbReference>
<evidence type="ECO:0000256" key="2">
    <source>
        <dbReference type="ARBA" id="ARBA00023145"/>
    </source>
</evidence>
<dbReference type="GO" id="GO:0008234">
    <property type="term" value="F:cysteine-type peptidase activity"/>
    <property type="evidence" value="ECO:0007669"/>
    <property type="project" value="InterPro"/>
</dbReference>
<feature type="transmembrane region" description="Helical" evidence="4">
    <location>
        <begin position="35"/>
        <end position="53"/>
    </location>
</feature>
<evidence type="ECO:0000313" key="6">
    <source>
        <dbReference type="EMBL" id="CAE0843497.1"/>
    </source>
</evidence>
<dbReference type="InterPro" id="IPR013128">
    <property type="entry name" value="Peptidase_C1A"/>
</dbReference>
<feature type="compositionally biased region" description="Basic and acidic residues" evidence="3">
    <location>
        <begin position="440"/>
        <end position="450"/>
    </location>
</feature>
<keyword evidence="4" id="KW-0812">Transmembrane</keyword>
<sequence length="450" mass="49194">MPKYVAPGPPKEAVEAFKRRNSAKKPVPLHKRHEVVIGGVMALTFLAIFVYVYDAYQTRINDPANRVYKLINSDEIVQGAQSASDGNFTTAASPVFNGWTLMDIKSWGGVGTNPSMVGMPGAAKYCELPEDDVESGAIPSNFDSREAFPGCISEEVYNSNQNGNNCTSSYAMAAASSMAYRWCVADEANNANLRLSPQQIVNCDKGSRGCSGGGIDAVYAYIEKRGLYPESCLPYTGVKDKCKKDSISCDESQKRKAISHCILTKGGKQLQREIMNNGPVVVPMHLTEEFLVYKSGVFAPIPFKDMLRDFRGDYLQHAVVVVGWGRGDQGKYWIIENSWGREWGEDGFARVHESALMTNYAVVGYPATPAAVAAEEAARAAAKERLEKAKKERAEREAQRAAAAAAARAADEANAEPDEALDDALADLEDDDDLEEDLDKIDQLDEKDDL</sequence>
<evidence type="ECO:0000256" key="4">
    <source>
        <dbReference type="SAM" id="Phobius"/>
    </source>
</evidence>
<keyword evidence="4" id="KW-1133">Transmembrane helix</keyword>
<dbReference type="SUPFAM" id="SSF54001">
    <property type="entry name" value="Cysteine proteinases"/>
    <property type="match status" value="1"/>
</dbReference>
<dbReference type="AlphaFoldDB" id="A0A7S4LQ61"/>
<organism evidence="6">
    <name type="scientific">Oxyrrhis marina</name>
    <name type="common">Dinoflagellate</name>
    <dbReference type="NCBI Taxonomy" id="2969"/>
    <lineage>
        <taxon>Eukaryota</taxon>
        <taxon>Sar</taxon>
        <taxon>Alveolata</taxon>
        <taxon>Dinophyceae</taxon>
        <taxon>Oxyrrhinales</taxon>
        <taxon>Oxyrrhinaceae</taxon>
        <taxon>Oxyrrhis</taxon>
    </lineage>
</organism>
<feature type="domain" description="Peptidase C1A papain C-terminal" evidence="5">
    <location>
        <begin position="138"/>
        <end position="365"/>
    </location>
</feature>
<dbReference type="GO" id="GO:0006508">
    <property type="term" value="P:proteolysis"/>
    <property type="evidence" value="ECO:0007669"/>
    <property type="project" value="InterPro"/>
</dbReference>
<comment type="similarity">
    <text evidence="1">Belongs to the peptidase C1 family.</text>
</comment>
<dbReference type="PROSITE" id="PS00639">
    <property type="entry name" value="THIOL_PROTEASE_HIS"/>
    <property type="match status" value="1"/>
</dbReference>
<dbReference type="InterPro" id="IPR038765">
    <property type="entry name" value="Papain-like_cys_pep_sf"/>
</dbReference>
<keyword evidence="4" id="KW-0472">Membrane</keyword>
<protein>
    <recommendedName>
        <fullName evidence="5">Peptidase C1A papain C-terminal domain-containing protein</fullName>
    </recommendedName>
</protein>
<proteinExistence type="inferred from homology"/>
<evidence type="ECO:0000259" key="5">
    <source>
        <dbReference type="SMART" id="SM00645"/>
    </source>
</evidence>
<accession>A0A7S4LQ61</accession>
<evidence type="ECO:0000256" key="1">
    <source>
        <dbReference type="ARBA" id="ARBA00008455"/>
    </source>
</evidence>
<dbReference type="InterPro" id="IPR000668">
    <property type="entry name" value="Peptidase_C1A_C"/>
</dbReference>
<reference evidence="6" key="1">
    <citation type="submission" date="2021-01" db="EMBL/GenBank/DDBJ databases">
        <authorList>
            <person name="Corre E."/>
            <person name="Pelletier E."/>
            <person name="Niang G."/>
            <person name="Scheremetjew M."/>
            <person name="Finn R."/>
            <person name="Kale V."/>
            <person name="Holt S."/>
            <person name="Cochrane G."/>
            <person name="Meng A."/>
            <person name="Brown T."/>
            <person name="Cohen L."/>
        </authorList>
    </citation>
    <scope>NUCLEOTIDE SEQUENCE</scope>
    <source>
        <strain evidence="6">LB1974</strain>
    </source>
</reference>
<evidence type="ECO:0000256" key="3">
    <source>
        <dbReference type="SAM" id="MobiDB-lite"/>
    </source>
</evidence>
<dbReference type="InterPro" id="IPR025660">
    <property type="entry name" value="Pept_his_AS"/>
</dbReference>
<dbReference type="EMBL" id="HBJB01003097">
    <property type="protein sequence ID" value="CAE0843497.1"/>
    <property type="molecule type" value="Transcribed_RNA"/>
</dbReference>
<dbReference type="Pfam" id="PF00112">
    <property type="entry name" value="Peptidase_C1"/>
    <property type="match status" value="1"/>
</dbReference>
<dbReference type="PANTHER" id="PTHR12411">
    <property type="entry name" value="CYSTEINE PROTEASE FAMILY C1-RELATED"/>
    <property type="match status" value="1"/>
</dbReference>
<feature type="compositionally biased region" description="Basic and acidic residues" evidence="3">
    <location>
        <begin position="385"/>
        <end position="399"/>
    </location>
</feature>
<feature type="region of interest" description="Disordered" evidence="3">
    <location>
        <begin position="385"/>
        <end position="450"/>
    </location>
</feature>
<feature type="compositionally biased region" description="Acidic residues" evidence="3">
    <location>
        <begin position="413"/>
        <end position="439"/>
    </location>
</feature>
<name>A0A7S4LQ61_OXYMA</name>
<gene>
    <name evidence="6" type="ORF">OMAR00294_LOCUS2538</name>
</gene>
<dbReference type="SMART" id="SM00645">
    <property type="entry name" value="Pept_C1"/>
    <property type="match status" value="1"/>
</dbReference>
<keyword evidence="2" id="KW-0865">Zymogen</keyword>